<proteinExistence type="predicted"/>
<comment type="caution">
    <text evidence="1">The sequence shown here is derived from an EMBL/GenBank/DDBJ whole genome shotgun (WGS) entry which is preliminary data.</text>
</comment>
<gene>
    <name evidence="1" type="ORF">OPT61_g5346</name>
</gene>
<dbReference type="EMBL" id="JAPHNI010000340">
    <property type="protein sequence ID" value="KAJ8112235.1"/>
    <property type="molecule type" value="Genomic_DNA"/>
</dbReference>
<sequence length="365" mass="40249">MADLGALSNMSAQEVNSISPVSIARVTEKTFLIVMWSGVGISTLFLFARLWIRLRVFCKLQPDDPLVIFAWILSIANAAIWTAVRKDLYFNLALATGQITAMPADLFERLERLLRGNLAAYIISYVSLWSIKISFVVFFRRFGDKLRNQRIAWYATLGFCLASFAVCLGTVDYRCLTASGMNMLQVCMEPRTTSFEFVTLRLTTALDVLTDFAIILLLTNVLWRIQLPVWTKAALAGIFSLTVFVITIAIVRVVIAPLNGKLDLSWLVCMNAVEVAVALTVVSCASFRILYTSSQHNNSAKLAAAKPSYGSDLSSEKKSASSKTSERSLTTISDDGDDKASSRNGSQDQGSFSWGERVPQGFSHA</sequence>
<name>A0ACC2IAQ4_9PLEO</name>
<dbReference type="Proteomes" id="UP001153331">
    <property type="component" value="Unassembled WGS sequence"/>
</dbReference>
<evidence type="ECO:0000313" key="1">
    <source>
        <dbReference type="EMBL" id="KAJ8112235.1"/>
    </source>
</evidence>
<protein>
    <submittedName>
        <fullName evidence="1">Uncharacterized protein</fullName>
    </submittedName>
</protein>
<accession>A0ACC2IAQ4</accession>
<keyword evidence="2" id="KW-1185">Reference proteome</keyword>
<reference evidence="1" key="1">
    <citation type="submission" date="2022-11" db="EMBL/GenBank/DDBJ databases">
        <title>Genome Sequence of Boeremia exigua.</title>
        <authorList>
            <person name="Buettner E."/>
        </authorList>
    </citation>
    <scope>NUCLEOTIDE SEQUENCE</scope>
    <source>
        <strain evidence="1">CU02</strain>
    </source>
</reference>
<evidence type="ECO:0000313" key="2">
    <source>
        <dbReference type="Proteomes" id="UP001153331"/>
    </source>
</evidence>
<organism evidence="1 2">
    <name type="scientific">Boeremia exigua</name>
    <dbReference type="NCBI Taxonomy" id="749465"/>
    <lineage>
        <taxon>Eukaryota</taxon>
        <taxon>Fungi</taxon>
        <taxon>Dikarya</taxon>
        <taxon>Ascomycota</taxon>
        <taxon>Pezizomycotina</taxon>
        <taxon>Dothideomycetes</taxon>
        <taxon>Pleosporomycetidae</taxon>
        <taxon>Pleosporales</taxon>
        <taxon>Pleosporineae</taxon>
        <taxon>Didymellaceae</taxon>
        <taxon>Boeremia</taxon>
    </lineage>
</organism>